<dbReference type="KEGG" id="sfj:SAMEA4384070_2452"/>
<dbReference type="AlphaFoldDB" id="A0A240C1E4"/>
<dbReference type="InterPro" id="IPR036271">
    <property type="entry name" value="Tet_transcr_reg_TetR-rel_C_sf"/>
</dbReference>
<dbReference type="Pfam" id="PF00440">
    <property type="entry name" value="TetR_N"/>
    <property type="match status" value="1"/>
</dbReference>
<dbReference type="Gene3D" id="1.10.10.60">
    <property type="entry name" value="Homeodomain-like"/>
    <property type="match status" value="1"/>
</dbReference>
<dbReference type="RefSeq" id="WP_061795331.1">
    <property type="nucleotide sequence ID" value="NZ_CABITV010000001.1"/>
</dbReference>
<keyword evidence="2" id="KW-0238">DNA-binding</keyword>
<evidence type="ECO:0000313" key="7">
    <source>
        <dbReference type="Proteomes" id="UP000215134"/>
    </source>
</evidence>
<dbReference type="PANTHER" id="PTHR47506">
    <property type="entry name" value="TRANSCRIPTIONAL REGULATORY PROTEIN"/>
    <property type="match status" value="1"/>
</dbReference>
<sequence length="204" mass="22145">MAQMGRPRRFDRDEAVRQALHLFWQHGYESTSLAQLKAHIGGGITAPSFYAAFGSKEALFREAVACYLDSHGRVNDALWDESLPPRRAIEISLRRSVNMQCGADHPKGCMVALGVMAGGAEDAAVLQPLADSRRRTLNGFIFCVERGIAAGELAADVQPAVLATVFDSFLLGVSTLARDGVSHQALDDAVTRLLSVWDAHRPND</sequence>
<dbReference type="Gene3D" id="1.10.357.10">
    <property type="entry name" value="Tetracycline Repressor, domain 2"/>
    <property type="match status" value="1"/>
</dbReference>
<name>A0A240C1E4_SERFI</name>
<dbReference type="STRING" id="1411141.GCA_001590885_00918"/>
<dbReference type="OrthoDB" id="270177at2"/>
<keyword evidence="3" id="KW-0804">Transcription</keyword>
<dbReference type="InterPro" id="IPR011075">
    <property type="entry name" value="TetR_C"/>
</dbReference>
<dbReference type="EMBL" id="LT906479">
    <property type="protein sequence ID" value="SNW01462.1"/>
    <property type="molecule type" value="Genomic_DNA"/>
</dbReference>
<feature type="domain" description="Tetracyclin repressor-like C-terminal" evidence="5">
    <location>
        <begin position="105"/>
        <end position="190"/>
    </location>
</feature>
<proteinExistence type="predicted"/>
<protein>
    <submittedName>
        <fullName evidence="6">Bacterial regulatory proteins, tetR family</fullName>
    </submittedName>
</protein>
<feature type="domain" description="HTH tetR-type" evidence="4">
    <location>
        <begin position="17"/>
        <end position="63"/>
    </location>
</feature>
<reference evidence="6 7" key="1">
    <citation type="submission" date="2017-06" db="EMBL/GenBank/DDBJ databases">
        <authorList>
            <consortium name="Pathogen Informatics"/>
        </authorList>
    </citation>
    <scope>NUCLEOTIDE SEQUENCE [LARGE SCALE GENOMIC DNA]</scope>
    <source>
        <strain evidence="6 7">NCTC12148</strain>
    </source>
</reference>
<dbReference type="InterPro" id="IPR001647">
    <property type="entry name" value="HTH_TetR"/>
</dbReference>
<evidence type="ECO:0000259" key="5">
    <source>
        <dbReference type="Pfam" id="PF16925"/>
    </source>
</evidence>
<dbReference type="SUPFAM" id="SSF46689">
    <property type="entry name" value="Homeodomain-like"/>
    <property type="match status" value="1"/>
</dbReference>
<dbReference type="PANTHER" id="PTHR47506:SF1">
    <property type="entry name" value="HTH-TYPE TRANSCRIPTIONAL REGULATOR YJDC"/>
    <property type="match status" value="1"/>
</dbReference>
<dbReference type="Pfam" id="PF16925">
    <property type="entry name" value="TetR_C_13"/>
    <property type="match status" value="1"/>
</dbReference>
<accession>A0A240C1E4</accession>
<dbReference type="GO" id="GO:0003677">
    <property type="term" value="F:DNA binding"/>
    <property type="evidence" value="ECO:0007669"/>
    <property type="project" value="UniProtKB-KW"/>
</dbReference>
<keyword evidence="7" id="KW-1185">Reference proteome</keyword>
<evidence type="ECO:0000256" key="2">
    <source>
        <dbReference type="ARBA" id="ARBA00023125"/>
    </source>
</evidence>
<evidence type="ECO:0000256" key="1">
    <source>
        <dbReference type="ARBA" id="ARBA00023015"/>
    </source>
</evidence>
<dbReference type="Proteomes" id="UP000215134">
    <property type="component" value="Chromosome 1"/>
</dbReference>
<keyword evidence="1" id="KW-0805">Transcription regulation</keyword>
<evidence type="ECO:0000313" key="6">
    <source>
        <dbReference type="EMBL" id="SNW01462.1"/>
    </source>
</evidence>
<evidence type="ECO:0000256" key="3">
    <source>
        <dbReference type="ARBA" id="ARBA00023163"/>
    </source>
</evidence>
<organism evidence="6 7">
    <name type="scientific">Serratia ficaria</name>
    <dbReference type="NCBI Taxonomy" id="61651"/>
    <lineage>
        <taxon>Bacteria</taxon>
        <taxon>Pseudomonadati</taxon>
        <taxon>Pseudomonadota</taxon>
        <taxon>Gammaproteobacteria</taxon>
        <taxon>Enterobacterales</taxon>
        <taxon>Yersiniaceae</taxon>
        <taxon>Serratia</taxon>
    </lineage>
</organism>
<evidence type="ECO:0000259" key="4">
    <source>
        <dbReference type="Pfam" id="PF00440"/>
    </source>
</evidence>
<gene>
    <name evidence="6" type="ORF">SAMEA4384070_02452</name>
</gene>
<dbReference type="GeneID" id="75027605"/>
<dbReference type="InterPro" id="IPR009057">
    <property type="entry name" value="Homeodomain-like_sf"/>
</dbReference>
<dbReference type="SUPFAM" id="SSF48498">
    <property type="entry name" value="Tetracyclin repressor-like, C-terminal domain"/>
    <property type="match status" value="1"/>
</dbReference>